<dbReference type="OrthoDB" id="7466113at2759"/>
<sequence>MYQFSPSSTALLERCIELAKQNEQTNAWKERFLVSMDSKVSDNAEETLAVCNLESSEEMEIIVNPTYTDDKYREIEADPILNINILFEDANNGELLTKLAQNIDDTCAEKLFNHMMKNHINLKYIEIFFKYFLPHYFKRHQSRLCLDVMINAYNVYPAQFHIILKNMVNDETSTNILQEFVSTLSPSKQTDILKIIMASNISSNTFMRHMFSIHACYKNCTGIENIDNFIFVKLKEASGDCVTDKQYGRLLFTYLQNKKDCNNIHLKKIVEIHRSPFRRPCLNLLNGISEKSC</sequence>
<keyword evidence="2" id="KW-1185">Reference proteome</keyword>
<proteinExistence type="predicted"/>
<organism evidence="1 2">
    <name type="scientific">Pieris macdunnoughi</name>
    <dbReference type="NCBI Taxonomy" id="345717"/>
    <lineage>
        <taxon>Eukaryota</taxon>
        <taxon>Metazoa</taxon>
        <taxon>Ecdysozoa</taxon>
        <taxon>Arthropoda</taxon>
        <taxon>Hexapoda</taxon>
        <taxon>Insecta</taxon>
        <taxon>Pterygota</taxon>
        <taxon>Neoptera</taxon>
        <taxon>Endopterygota</taxon>
        <taxon>Lepidoptera</taxon>
        <taxon>Glossata</taxon>
        <taxon>Ditrysia</taxon>
        <taxon>Papilionoidea</taxon>
        <taxon>Pieridae</taxon>
        <taxon>Pierinae</taxon>
        <taxon>Pieris</taxon>
    </lineage>
</organism>
<evidence type="ECO:0000313" key="2">
    <source>
        <dbReference type="Proteomes" id="UP000663880"/>
    </source>
</evidence>
<evidence type="ECO:0000313" key="1">
    <source>
        <dbReference type="EMBL" id="CAF4943161.1"/>
    </source>
</evidence>
<accession>A0A821XIF7</accession>
<dbReference type="Proteomes" id="UP000663880">
    <property type="component" value="Unassembled WGS sequence"/>
</dbReference>
<dbReference type="EMBL" id="CAJOBZ010000068">
    <property type="protein sequence ID" value="CAF4943161.1"/>
    <property type="molecule type" value="Genomic_DNA"/>
</dbReference>
<name>A0A821XIF7_9NEOP</name>
<dbReference type="AlphaFoldDB" id="A0A821XIF7"/>
<gene>
    <name evidence="1" type="ORF">PMACD_LOCUS14918</name>
</gene>
<reference evidence="1" key="1">
    <citation type="submission" date="2021-02" db="EMBL/GenBank/DDBJ databases">
        <authorList>
            <person name="Steward A R."/>
        </authorList>
    </citation>
    <scope>NUCLEOTIDE SEQUENCE</scope>
</reference>
<comment type="caution">
    <text evidence="1">The sequence shown here is derived from an EMBL/GenBank/DDBJ whole genome shotgun (WGS) entry which is preliminary data.</text>
</comment>
<protein>
    <submittedName>
        <fullName evidence="1">Uncharacterized protein</fullName>
    </submittedName>
</protein>